<dbReference type="InterPro" id="IPR005481">
    <property type="entry name" value="BC-like_N"/>
</dbReference>
<dbReference type="PROSITE" id="PS50975">
    <property type="entry name" value="ATP_GRASP"/>
    <property type="match status" value="1"/>
</dbReference>
<dbReference type="EC" id="6.3.4.14" evidence="1"/>
<dbReference type="PANTHER" id="PTHR18866:SF33">
    <property type="entry name" value="METHYLCROTONOYL-COA CARBOXYLASE SUBUNIT ALPHA, MITOCHONDRIAL-RELATED"/>
    <property type="match status" value="1"/>
</dbReference>
<dbReference type="Pfam" id="PF00289">
    <property type="entry name" value="Biotin_carb_N"/>
    <property type="match status" value="1"/>
</dbReference>
<dbReference type="SUPFAM" id="SSF51246">
    <property type="entry name" value="Rudiment single hybrid motif"/>
    <property type="match status" value="1"/>
</dbReference>
<dbReference type="RefSeq" id="WP_089326300.1">
    <property type="nucleotide sequence ID" value="NZ_FZOR01000010.1"/>
</dbReference>
<keyword evidence="2" id="KW-0436">Ligase</keyword>
<dbReference type="InterPro" id="IPR016185">
    <property type="entry name" value="PreATP-grasp_dom_sf"/>
</dbReference>
<dbReference type="SUPFAM" id="SSF52440">
    <property type="entry name" value="PreATP-grasp domain"/>
    <property type="match status" value="1"/>
</dbReference>
<dbReference type="InterPro" id="IPR011761">
    <property type="entry name" value="ATP-grasp"/>
</dbReference>
<sequence>MFESVLVANRGEIAGRILRTARAMGLKAIAVYSEADADLPFVAEADEAVLIGPADPARGYLNAAAILEAAHRTNARAVHPGDGVLAESASFARRVAERGMVWVGPPPLAVARMGDKINSRNLMKEAGVPVAPGAWEPVPDAGTAAEEAARVGYPVMLKPAAGDGGIGLAVAADERSVRAAYETARAAADRVFGHGEVLLERYVPGALHIEVQILGLADGTVLALGERDCSVQRHFQKIVEETPSPGLTPALRARMLAAAVRAGETVGYRGAGSIEFLVDPAAQEFYFLEMSTRLPSGHIVTEMVTGIDLVEQQFRIAAGEPVSFTAAEPRGHAIAFRVHAEDPHRFLPGSGEIKVWEEPVGDGIRIDAGYAEGNTVTPHYHPLIAKLSVHGADRAHAVALARAAVDAFRIEGPPTNLPFLRELLDGSEFAGGTYDTGTVARMRAGGPA</sequence>
<dbReference type="SMART" id="SM00878">
    <property type="entry name" value="Biotin_carb_C"/>
    <property type="match status" value="1"/>
</dbReference>
<evidence type="ECO:0000313" key="9">
    <source>
        <dbReference type="EMBL" id="SNS84508.1"/>
    </source>
</evidence>
<dbReference type="PANTHER" id="PTHR18866">
    <property type="entry name" value="CARBOXYLASE:PYRUVATE/ACETYL-COA/PROPIONYL-COA CARBOXYLASE"/>
    <property type="match status" value="1"/>
</dbReference>
<feature type="domain" description="ATP-grasp" evidence="7">
    <location>
        <begin position="120"/>
        <end position="318"/>
    </location>
</feature>
<evidence type="ECO:0000259" key="8">
    <source>
        <dbReference type="PROSITE" id="PS50979"/>
    </source>
</evidence>
<accession>A0A239HTT1</accession>
<evidence type="ECO:0000256" key="6">
    <source>
        <dbReference type="PROSITE-ProRule" id="PRU00409"/>
    </source>
</evidence>
<dbReference type="Gene3D" id="3.30.470.20">
    <property type="entry name" value="ATP-grasp fold, B domain"/>
    <property type="match status" value="1"/>
</dbReference>
<gene>
    <name evidence="9" type="ORF">SAMN05443665_1010138</name>
</gene>
<dbReference type="EMBL" id="FZOR01000010">
    <property type="protein sequence ID" value="SNS84508.1"/>
    <property type="molecule type" value="Genomic_DNA"/>
</dbReference>
<organism evidence="9 10">
    <name type="scientific">Actinomadura meyerae</name>
    <dbReference type="NCBI Taxonomy" id="240840"/>
    <lineage>
        <taxon>Bacteria</taxon>
        <taxon>Bacillati</taxon>
        <taxon>Actinomycetota</taxon>
        <taxon>Actinomycetes</taxon>
        <taxon>Streptosporangiales</taxon>
        <taxon>Thermomonosporaceae</taxon>
        <taxon>Actinomadura</taxon>
    </lineage>
</organism>
<evidence type="ECO:0000259" key="7">
    <source>
        <dbReference type="PROSITE" id="PS50975"/>
    </source>
</evidence>
<dbReference type="Proteomes" id="UP000198318">
    <property type="component" value="Unassembled WGS sequence"/>
</dbReference>
<evidence type="ECO:0000256" key="3">
    <source>
        <dbReference type="ARBA" id="ARBA00022741"/>
    </source>
</evidence>
<dbReference type="PROSITE" id="PS00866">
    <property type="entry name" value="CPSASE_1"/>
    <property type="match status" value="1"/>
</dbReference>
<keyword evidence="10" id="KW-1185">Reference proteome</keyword>
<evidence type="ECO:0000313" key="10">
    <source>
        <dbReference type="Proteomes" id="UP000198318"/>
    </source>
</evidence>
<dbReference type="Pfam" id="PF02786">
    <property type="entry name" value="CPSase_L_D2"/>
    <property type="match status" value="1"/>
</dbReference>
<keyword evidence="4 6" id="KW-0067">ATP-binding</keyword>
<dbReference type="InterPro" id="IPR050856">
    <property type="entry name" value="Biotin_carboxylase_complex"/>
</dbReference>
<evidence type="ECO:0000256" key="1">
    <source>
        <dbReference type="ARBA" id="ARBA00013263"/>
    </source>
</evidence>
<reference evidence="9 10" key="1">
    <citation type="submission" date="2017-06" db="EMBL/GenBank/DDBJ databases">
        <authorList>
            <person name="Kim H.J."/>
            <person name="Triplett B.A."/>
        </authorList>
    </citation>
    <scope>NUCLEOTIDE SEQUENCE [LARGE SCALE GENOMIC DNA]</scope>
    <source>
        <strain evidence="9 10">DSM 44715</strain>
    </source>
</reference>
<dbReference type="GO" id="GO:0046872">
    <property type="term" value="F:metal ion binding"/>
    <property type="evidence" value="ECO:0007669"/>
    <property type="project" value="InterPro"/>
</dbReference>
<evidence type="ECO:0000256" key="5">
    <source>
        <dbReference type="ARBA" id="ARBA00023267"/>
    </source>
</evidence>
<dbReference type="InterPro" id="IPR011054">
    <property type="entry name" value="Rudment_hybrid_motif"/>
</dbReference>
<feature type="domain" description="Biotin carboxylation" evidence="8">
    <location>
        <begin position="1"/>
        <end position="444"/>
    </location>
</feature>
<name>A0A239HTT1_9ACTN</name>
<dbReference type="InterPro" id="IPR011764">
    <property type="entry name" value="Biotin_carboxylation_dom"/>
</dbReference>
<dbReference type="Pfam" id="PF02785">
    <property type="entry name" value="Biotin_carb_C"/>
    <property type="match status" value="1"/>
</dbReference>
<dbReference type="SUPFAM" id="SSF56059">
    <property type="entry name" value="Glutathione synthetase ATP-binding domain-like"/>
    <property type="match status" value="1"/>
</dbReference>
<dbReference type="GO" id="GO:0005524">
    <property type="term" value="F:ATP binding"/>
    <property type="evidence" value="ECO:0007669"/>
    <property type="project" value="UniProtKB-UniRule"/>
</dbReference>
<dbReference type="GO" id="GO:0004075">
    <property type="term" value="F:biotin carboxylase activity"/>
    <property type="evidence" value="ECO:0007669"/>
    <property type="project" value="UniProtKB-EC"/>
</dbReference>
<keyword evidence="5" id="KW-0092">Biotin</keyword>
<dbReference type="InterPro" id="IPR005482">
    <property type="entry name" value="Biotin_COase_C"/>
</dbReference>
<protein>
    <recommendedName>
        <fullName evidence="1">biotin carboxylase</fullName>
        <ecNumber evidence="1">6.3.4.14</ecNumber>
    </recommendedName>
</protein>
<proteinExistence type="predicted"/>
<keyword evidence="3 6" id="KW-0547">Nucleotide-binding</keyword>
<dbReference type="AlphaFoldDB" id="A0A239HTT1"/>
<dbReference type="InterPro" id="IPR005479">
    <property type="entry name" value="CPAse_ATP-bd"/>
</dbReference>
<evidence type="ECO:0000256" key="4">
    <source>
        <dbReference type="ARBA" id="ARBA00022840"/>
    </source>
</evidence>
<dbReference type="PROSITE" id="PS50979">
    <property type="entry name" value="BC"/>
    <property type="match status" value="1"/>
</dbReference>
<dbReference type="OrthoDB" id="5166719at2"/>
<evidence type="ECO:0000256" key="2">
    <source>
        <dbReference type="ARBA" id="ARBA00022598"/>
    </source>
</evidence>
<dbReference type="SMART" id="SM01209">
    <property type="entry name" value="GARS_A"/>
    <property type="match status" value="1"/>
</dbReference>